<dbReference type="InterPro" id="IPR018326">
    <property type="entry name" value="Rad4_beta-hairpin_dom1"/>
</dbReference>
<dbReference type="PANTHER" id="PTHR12135:SF0">
    <property type="entry name" value="DNA REPAIR PROTEIN COMPLEMENTING XP-C CELLS"/>
    <property type="match status" value="1"/>
</dbReference>
<dbReference type="GO" id="GO:0003684">
    <property type="term" value="F:damaged DNA binding"/>
    <property type="evidence" value="ECO:0007669"/>
    <property type="project" value="InterPro"/>
</dbReference>
<dbReference type="PANTHER" id="PTHR12135">
    <property type="entry name" value="DNA REPAIR PROTEIN XP-C / RAD4"/>
    <property type="match status" value="1"/>
</dbReference>
<feature type="domain" description="Rad4 beta-hairpin" evidence="8">
    <location>
        <begin position="522"/>
        <end position="579"/>
    </location>
</feature>
<feature type="compositionally biased region" description="Acidic residues" evidence="6">
    <location>
        <begin position="707"/>
        <end position="716"/>
    </location>
</feature>
<dbReference type="GO" id="GO:0005737">
    <property type="term" value="C:cytoplasm"/>
    <property type="evidence" value="ECO:0007669"/>
    <property type="project" value="TreeGrafter"/>
</dbReference>
<dbReference type="Proteomes" id="UP000038010">
    <property type="component" value="Unassembled WGS sequence"/>
</dbReference>
<dbReference type="RefSeq" id="XP_017999221.1">
    <property type="nucleotide sequence ID" value="XM_018145373.1"/>
</dbReference>
<dbReference type="SMART" id="SM01032">
    <property type="entry name" value="BHD_3"/>
    <property type="match status" value="1"/>
</dbReference>
<evidence type="ECO:0000256" key="5">
    <source>
        <dbReference type="ARBA" id="ARBA00023242"/>
    </source>
</evidence>
<comment type="caution">
    <text evidence="10">The sequence shown here is derived from an EMBL/GenBank/DDBJ whole genome shotgun (WGS) entry which is preliminary data.</text>
</comment>
<dbReference type="InterPro" id="IPR042488">
    <property type="entry name" value="Rad4_BHD3_sf"/>
</dbReference>
<gene>
    <name evidence="10" type="ORF">AB675_5182</name>
</gene>
<dbReference type="VEuPathDB" id="FungiDB:AB675_5182"/>
<dbReference type="Pfam" id="PF10404">
    <property type="entry name" value="BHD_2"/>
    <property type="match status" value="1"/>
</dbReference>
<sequence length="994" mass="110137">MAPKKRARAGATAATPRRSARSRPAPESDVPVVFREMLAEVAAEEAAAAEVTDELPSRKRRKIDVDPETGSEDAIIARGPLNHAKPSPDPVDRRQVIYDDFRSDEDDDEDDVEFEDVDLEVADSAEKPEQKILTLDFSETVTTPIRRSRRPIVTAAERRLRIEWHKAHFFLLLLSLWSRNRWTEHPDVQKPLKKLVPRKLIRLLHEDESKTALQRDYSFTKGVEEICLLWRTSWTIVGKGTQRAVWRDGIDLEKESDLHEEIDFDDFKTAAQTLRGSRDLGAQLFCALLRSVAVECRLVSSLQVLPFAASAKGTTPEKSKQDYAYAGRQDFGSSTSGGFKKKQKESSYPVYWVEVLSPLSQTWTPLDPLVRHTINKPKTGFEPPASDALNTMSYVIAFEDDGSARDVTRRYAQWFNAKTRKVRLESVKGGEEWMKPTLRLFEKPFSETRDDIEDADLLRRSESEGMPKNIQDFKGHPVYVLERHLRMNEVIHPLREVGKTSVGSQKESKLESVYRRQDVHLCRTSDAWYRRGRDIKKGEQPLKRVQRKSRRTPEIDDDGEAADAAALYAEYQTEIYVPPPVSNGKVPRNGFGNLDVYVPSMIPPGAIHVQHPLAAQAAKLMGVDYVDAVTGFEFQGRQGTAIVNGVVVPRDVRYGLDAVIVGLQDNAVEEAEQERRVLMLGLWSRWLTALRIRERVQREYGDAGSDVADDDEEDETYSGGEDDRMAGGFVPGSEEPTVDPVAPQSTSVRGKDLLSKLLLKGLPPLPARQAIVVVNSPHEPPEASKSSLEASVRLQRDLMPNSASPQLAGGFEPEDEAGGFLPEDTNLEHAADTGAGGFEPDEVAGGFLLEDLDPEQTADPGAGGFLSTDYGGQPQLPDHPVALSGARIGSHAAETDTAPTTDNGSEMPAVDGKSDDHPALAAAQKRFSARQSAFQSDENATGKPKNHQAEADIPAASKVVSITREDTRSDQSVLSHDPEEDDAEPDWLNDSLGD</sequence>
<dbReference type="STRING" id="1664694.A0A0N0NLJ7"/>
<dbReference type="OrthoDB" id="300780at2759"/>
<organism evidence="10 11">
    <name type="scientific">Cyphellophora attinorum</name>
    <dbReference type="NCBI Taxonomy" id="1664694"/>
    <lineage>
        <taxon>Eukaryota</taxon>
        <taxon>Fungi</taxon>
        <taxon>Dikarya</taxon>
        <taxon>Ascomycota</taxon>
        <taxon>Pezizomycotina</taxon>
        <taxon>Eurotiomycetes</taxon>
        <taxon>Chaetothyriomycetidae</taxon>
        <taxon>Chaetothyriales</taxon>
        <taxon>Cyphellophoraceae</taxon>
        <taxon>Cyphellophora</taxon>
    </lineage>
</organism>
<evidence type="ECO:0000259" key="8">
    <source>
        <dbReference type="SMART" id="SM01031"/>
    </source>
</evidence>
<evidence type="ECO:0000256" key="2">
    <source>
        <dbReference type="ARBA" id="ARBA00009525"/>
    </source>
</evidence>
<keyword evidence="4" id="KW-0234">DNA repair</keyword>
<evidence type="ECO:0000259" key="7">
    <source>
        <dbReference type="SMART" id="SM01030"/>
    </source>
</evidence>
<dbReference type="SMART" id="SM01031">
    <property type="entry name" value="BHD_2"/>
    <property type="match status" value="1"/>
</dbReference>
<evidence type="ECO:0000256" key="6">
    <source>
        <dbReference type="SAM" id="MobiDB-lite"/>
    </source>
</evidence>
<keyword evidence="5" id="KW-0539">Nucleus</keyword>
<dbReference type="InterPro" id="IPR038765">
    <property type="entry name" value="Papain-like_cys_pep_sf"/>
</dbReference>
<feature type="region of interest" description="Disordered" evidence="6">
    <location>
        <begin position="50"/>
        <end position="92"/>
    </location>
</feature>
<dbReference type="Pfam" id="PF10403">
    <property type="entry name" value="BHD_1"/>
    <property type="match status" value="1"/>
</dbReference>
<feature type="region of interest" description="Disordered" evidence="6">
    <location>
        <begin position="1"/>
        <end position="30"/>
    </location>
</feature>
<dbReference type="SUPFAM" id="SSF54001">
    <property type="entry name" value="Cysteine proteinases"/>
    <property type="match status" value="1"/>
</dbReference>
<dbReference type="Gene3D" id="3.90.260.10">
    <property type="entry name" value="Transglutaminase-like"/>
    <property type="match status" value="1"/>
</dbReference>
<dbReference type="Gene3D" id="3.30.70.2460">
    <property type="entry name" value="Rad4, beta-hairpin domain BHD3"/>
    <property type="match status" value="1"/>
</dbReference>
<dbReference type="EMBL" id="LFJN01000015">
    <property type="protein sequence ID" value="KPI39258.1"/>
    <property type="molecule type" value="Genomic_DNA"/>
</dbReference>
<dbReference type="GO" id="GO:0006289">
    <property type="term" value="P:nucleotide-excision repair"/>
    <property type="evidence" value="ECO:0007669"/>
    <property type="project" value="InterPro"/>
</dbReference>
<protein>
    <submittedName>
        <fullName evidence="10">DNA repair protein rhp41</fullName>
    </submittedName>
</protein>
<dbReference type="Gene3D" id="2.20.20.110">
    <property type="entry name" value="Rad4, beta-hairpin domain BHD1"/>
    <property type="match status" value="1"/>
</dbReference>
<comment type="subcellular location">
    <subcellularLocation>
        <location evidence="1">Nucleus</location>
    </subcellularLocation>
</comment>
<accession>A0A0N0NLJ7</accession>
<keyword evidence="11" id="KW-1185">Reference proteome</keyword>
<dbReference type="GO" id="GO:0006298">
    <property type="term" value="P:mismatch repair"/>
    <property type="evidence" value="ECO:0007669"/>
    <property type="project" value="TreeGrafter"/>
</dbReference>
<feature type="region of interest" description="Disordered" evidence="6">
    <location>
        <begin position="801"/>
        <end position="994"/>
    </location>
</feature>
<dbReference type="GO" id="GO:0071942">
    <property type="term" value="C:XPC complex"/>
    <property type="evidence" value="ECO:0007669"/>
    <property type="project" value="TreeGrafter"/>
</dbReference>
<evidence type="ECO:0000256" key="1">
    <source>
        <dbReference type="ARBA" id="ARBA00004123"/>
    </source>
</evidence>
<dbReference type="InterPro" id="IPR004583">
    <property type="entry name" value="DNA_repair_Rad4"/>
</dbReference>
<dbReference type="InterPro" id="IPR036985">
    <property type="entry name" value="Transglutaminase-like_sf"/>
</dbReference>
<feature type="compositionally biased region" description="Polar residues" evidence="6">
    <location>
        <begin position="929"/>
        <end position="939"/>
    </location>
</feature>
<dbReference type="Pfam" id="PF03835">
    <property type="entry name" value="Rad4"/>
    <property type="match status" value="1"/>
</dbReference>
<evidence type="ECO:0000256" key="3">
    <source>
        <dbReference type="ARBA" id="ARBA00022763"/>
    </source>
</evidence>
<feature type="domain" description="Rad4 beta-hairpin" evidence="9">
    <location>
        <begin position="586"/>
        <end position="660"/>
    </location>
</feature>
<keyword evidence="3" id="KW-0227">DNA damage</keyword>
<dbReference type="AlphaFoldDB" id="A0A0N0NLJ7"/>
<dbReference type="InterPro" id="IPR018328">
    <property type="entry name" value="Rad4_beta-hairpin_dom3"/>
</dbReference>
<dbReference type="GeneID" id="28737253"/>
<proteinExistence type="inferred from homology"/>
<dbReference type="Pfam" id="PF10405">
    <property type="entry name" value="BHD_3"/>
    <property type="match status" value="1"/>
</dbReference>
<dbReference type="Gene3D" id="3.30.60.290">
    <property type="entry name" value="Rad4, beta-hairpin domain BHD2"/>
    <property type="match status" value="1"/>
</dbReference>
<dbReference type="GO" id="GO:0000111">
    <property type="term" value="C:nucleotide-excision repair factor 2 complex"/>
    <property type="evidence" value="ECO:0007669"/>
    <property type="project" value="TreeGrafter"/>
</dbReference>
<dbReference type="InterPro" id="IPR018327">
    <property type="entry name" value="BHD_2"/>
</dbReference>
<comment type="similarity">
    <text evidence="2">Belongs to the XPC family.</text>
</comment>
<evidence type="ECO:0000313" key="10">
    <source>
        <dbReference type="EMBL" id="KPI39258.1"/>
    </source>
</evidence>
<feature type="compositionally biased region" description="Acidic residues" evidence="6">
    <location>
        <begin position="978"/>
        <end position="994"/>
    </location>
</feature>
<feature type="domain" description="Rad4 beta-hairpin" evidence="7">
    <location>
        <begin position="462"/>
        <end position="520"/>
    </location>
</feature>
<feature type="compositionally biased region" description="Low complexity" evidence="6">
    <location>
        <begin position="9"/>
        <end position="25"/>
    </location>
</feature>
<reference evidence="10 11" key="1">
    <citation type="submission" date="2015-06" db="EMBL/GenBank/DDBJ databases">
        <title>Draft genome of the ant-associated black yeast Phialophora attae CBS 131958.</title>
        <authorList>
            <person name="Moreno L.F."/>
            <person name="Stielow B.J."/>
            <person name="de Hoog S."/>
            <person name="Vicente V.A."/>
            <person name="Weiss V.A."/>
            <person name="de Vries M."/>
            <person name="Cruz L.M."/>
            <person name="Souza E.M."/>
        </authorList>
    </citation>
    <scope>NUCLEOTIDE SEQUENCE [LARGE SCALE GENOMIC DNA]</scope>
    <source>
        <strain evidence="10 11">CBS 131958</strain>
    </source>
</reference>
<dbReference type="SMART" id="SM01030">
    <property type="entry name" value="BHD_1"/>
    <property type="match status" value="1"/>
</dbReference>
<feature type="region of interest" description="Disordered" evidence="6">
    <location>
        <begin position="700"/>
        <end position="746"/>
    </location>
</feature>
<dbReference type="GO" id="GO:0003697">
    <property type="term" value="F:single-stranded DNA binding"/>
    <property type="evidence" value="ECO:0007669"/>
    <property type="project" value="TreeGrafter"/>
</dbReference>
<evidence type="ECO:0000313" key="11">
    <source>
        <dbReference type="Proteomes" id="UP000038010"/>
    </source>
</evidence>
<dbReference type="InterPro" id="IPR018325">
    <property type="entry name" value="Rad4/PNGase_transGLS-fold"/>
</dbReference>
<name>A0A0N0NLJ7_9EURO</name>
<evidence type="ECO:0000259" key="9">
    <source>
        <dbReference type="SMART" id="SM01032"/>
    </source>
</evidence>
<evidence type="ECO:0000256" key="4">
    <source>
        <dbReference type="ARBA" id="ARBA00023204"/>
    </source>
</evidence>